<dbReference type="AlphaFoldDB" id="D5P680"/>
<organism evidence="2 3">
    <name type="scientific">Mycobacterium parascrofulaceum ATCC BAA-614</name>
    <dbReference type="NCBI Taxonomy" id="525368"/>
    <lineage>
        <taxon>Bacteria</taxon>
        <taxon>Bacillati</taxon>
        <taxon>Actinomycetota</taxon>
        <taxon>Actinomycetes</taxon>
        <taxon>Mycobacteriales</taxon>
        <taxon>Mycobacteriaceae</taxon>
        <taxon>Mycobacterium</taxon>
        <taxon>Mycobacterium simiae complex</taxon>
    </lineage>
</organism>
<comment type="caution">
    <text evidence="2">The sequence shown here is derived from an EMBL/GenBank/DDBJ whole genome shotgun (WGS) entry which is preliminary data.</text>
</comment>
<protein>
    <submittedName>
        <fullName evidence="2">Uncharacterized protein</fullName>
    </submittedName>
</protein>
<accession>D5P680</accession>
<dbReference type="RefSeq" id="WP_007170686.1">
    <property type="nucleotide sequence ID" value="NZ_GG770556.1"/>
</dbReference>
<evidence type="ECO:0000256" key="1">
    <source>
        <dbReference type="SAM" id="MobiDB-lite"/>
    </source>
</evidence>
<sequence length="228" mass="24871">MPSHQLFDELTGRIAEIGVGPLRAIKFRERAGGMRVRFGASPGLADIGPDLFRQLAVAAVATDGRTPEMSLPDGDPDGDDDGQRPDAVGSLVTAEYWFPVDGFLPVGPGGRITYYRSARLVEIALHIRGAAVHGRWRDPQQVASEIFAAHGGEIREDERLQASFGYYEASSAVTQTFMRPVFVTLVDRRSRSDGPRWRLTSVHAATDIPETPLTAGLFPAGDDSWRPQ</sequence>
<keyword evidence="3" id="KW-1185">Reference proteome</keyword>
<gene>
    <name evidence="2" type="ORF">HMPREF0591_1665</name>
</gene>
<evidence type="ECO:0000313" key="2">
    <source>
        <dbReference type="EMBL" id="EFG78422.1"/>
    </source>
</evidence>
<proteinExistence type="predicted"/>
<reference evidence="2 3" key="1">
    <citation type="submission" date="2010-04" db="EMBL/GenBank/DDBJ databases">
        <authorList>
            <person name="Muzny D."/>
            <person name="Qin X."/>
            <person name="Deng J."/>
            <person name="Jiang H."/>
            <person name="Liu Y."/>
            <person name="Qu J."/>
            <person name="Song X.-Z."/>
            <person name="Zhang L."/>
            <person name="Thornton R."/>
            <person name="Coyle M."/>
            <person name="Francisco L."/>
            <person name="Jackson L."/>
            <person name="Javaid M."/>
            <person name="Korchina V."/>
            <person name="Kovar C."/>
            <person name="Mata R."/>
            <person name="Mathew T."/>
            <person name="Ngo R."/>
            <person name="Nguyen L."/>
            <person name="Nguyen N."/>
            <person name="Okwuonu G."/>
            <person name="Ongeri F."/>
            <person name="Pham C."/>
            <person name="Simmons D."/>
            <person name="Wilczek-Boney K."/>
            <person name="Hale W."/>
            <person name="Jakkamsetti A."/>
            <person name="Pham P."/>
            <person name="Ruth R."/>
            <person name="San Lucas F."/>
            <person name="Warren J."/>
            <person name="Zhang J."/>
            <person name="Zhao Z."/>
            <person name="Zhou C."/>
            <person name="Zhu D."/>
            <person name="Lee S."/>
            <person name="Bess C."/>
            <person name="Blankenburg K."/>
            <person name="Forbes L."/>
            <person name="Fu Q."/>
            <person name="Gubbala S."/>
            <person name="Hirani K."/>
            <person name="Jayaseelan J.C."/>
            <person name="Lara F."/>
            <person name="Munidasa M."/>
            <person name="Palculict T."/>
            <person name="Patil S."/>
            <person name="Pu L.-L."/>
            <person name="Saada N."/>
            <person name="Tang L."/>
            <person name="Weissenberger G."/>
            <person name="Zhu Y."/>
            <person name="Hemphill L."/>
            <person name="Shang Y."/>
            <person name="Youmans B."/>
            <person name="Ayvaz T."/>
            <person name="Ross M."/>
            <person name="Santibanez J."/>
            <person name="Aqrawi P."/>
            <person name="Gross S."/>
            <person name="Joshi V."/>
            <person name="Fowler G."/>
            <person name="Nazareth L."/>
            <person name="Reid J."/>
            <person name="Worley K."/>
            <person name="Petrosino J."/>
            <person name="Highlander S."/>
            <person name="Gibbs R."/>
        </authorList>
    </citation>
    <scope>NUCLEOTIDE SEQUENCE [LARGE SCALE GENOMIC DNA]</scope>
    <source>
        <strain evidence="2 3">ATCC BAA-614</strain>
    </source>
</reference>
<dbReference type="Proteomes" id="UP000003653">
    <property type="component" value="Unassembled WGS sequence"/>
</dbReference>
<dbReference type="EMBL" id="ADNV01000122">
    <property type="protein sequence ID" value="EFG78422.1"/>
    <property type="molecule type" value="Genomic_DNA"/>
</dbReference>
<name>D5P680_9MYCO</name>
<feature type="region of interest" description="Disordered" evidence="1">
    <location>
        <begin position="63"/>
        <end position="86"/>
    </location>
</feature>
<evidence type="ECO:0000313" key="3">
    <source>
        <dbReference type="Proteomes" id="UP000003653"/>
    </source>
</evidence>
<dbReference type="HOGENOM" id="CLU_1213743_0_0_11"/>